<keyword evidence="1" id="KW-0862">Zinc</keyword>
<evidence type="ECO:0000256" key="1">
    <source>
        <dbReference type="ARBA" id="ARBA00022833"/>
    </source>
</evidence>
<name>A0ABR9JFI4_9MICC</name>
<evidence type="ECO:0000313" key="3">
    <source>
        <dbReference type="Proteomes" id="UP000643525"/>
    </source>
</evidence>
<dbReference type="SUPFAM" id="SSF102588">
    <property type="entry name" value="LmbE-like"/>
    <property type="match status" value="1"/>
</dbReference>
<dbReference type="PANTHER" id="PTHR12993">
    <property type="entry name" value="N-ACETYLGLUCOSAMINYL-PHOSPHATIDYLINOSITOL DE-N-ACETYLASE-RELATED"/>
    <property type="match status" value="1"/>
</dbReference>
<comment type="caution">
    <text evidence="2">The sequence shown here is derived from an EMBL/GenBank/DDBJ whole genome shotgun (WGS) entry which is preliminary data.</text>
</comment>
<evidence type="ECO:0000313" key="2">
    <source>
        <dbReference type="EMBL" id="MBE1524533.1"/>
    </source>
</evidence>
<protein>
    <submittedName>
        <fullName evidence="2">LmbE family N-acetylglucosaminyl deacetylase</fullName>
    </submittedName>
</protein>
<organism evidence="2 3">
    <name type="scientific">Nesterenkonia lutea</name>
    <dbReference type="NCBI Taxonomy" id="272919"/>
    <lineage>
        <taxon>Bacteria</taxon>
        <taxon>Bacillati</taxon>
        <taxon>Actinomycetota</taxon>
        <taxon>Actinomycetes</taxon>
        <taxon>Micrococcales</taxon>
        <taxon>Micrococcaceae</taxon>
        <taxon>Nesterenkonia</taxon>
    </lineage>
</organism>
<keyword evidence="3" id="KW-1185">Reference proteome</keyword>
<dbReference type="PANTHER" id="PTHR12993:SF28">
    <property type="entry name" value="LMBE FAMILY PROTEIN"/>
    <property type="match status" value="1"/>
</dbReference>
<dbReference type="EMBL" id="JADBED010000001">
    <property type="protein sequence ID" value="MBE1524533.1"/>
    <property type="molecule type" value="Genomic_DNA"/>
</dbReference>
<dbReference type="Gene3D" id="3.40.50.10320">
    <property type="entry name" value="LmbE-like"/>
    <property type="match status" value="1"/>
</dbReference>
<dbReference type="InterPro" id="IPR024078">
    <property type="entry name" value="LmbE-like_dom_sf"/>
</dbReference>
<dbReference type="Proteomes" id="UP000643525">
    <property type="component" value="Unassembled WGS sequence"/>
</dbReference>
<sequence>MAASESPAGPPAELQTLPELRTPAALARQHGITRALAFGAHPDDIDFGAAGTIAALTAAGVEVTVCLLTSGDAGGFEPGRDSQAMARLREAEQREASALLGVRDVLLLDERDGFVKPTDELVGKIVRVMRQVRPEVVISPHPERAWDRLQKSHPDHLACGEAVVRAAYPYVENPFAYPELLAEGLEAFKIRHLLLTTAPQQQVNLRLDVTGQESLKMAALRQHFSQHPDAQRMEGFVLDQMRQIHGGAGYAEEFHWVTVNAPDTISGF</sequence>
<reference evidence="2 3" key="1">
    <citation type="submission" date="2020-10" db="EMBL/GenBank/DDBJ databases">
        <title>Sequencing the genomes of 1000 actinobacteria strains.</title>
        <authorList>
            <person name="Klenk H.-P."/>
        </authorList>
    </citation>
    <scope>NUCLEOTIDE SEQUENCE [LARGE SCALE GENOMIC DNA]</scope>
    <source>
        <strain evidence="2 3">DSM 15666</strain>
    </source>
</reference>
<accession>A0ABR9JFI4</accession>
<dbReference type="InterPro" id="IPR003737">
    <property type="entry name" value="GlcNAc_PI_deacetylase-related"/>
</dbReference>
<proteinExistence type="predicted"/>
<dbReference type="Pfam" id="PF02585">
    <property type="entry name" value="PIG-L"/>
    <property type="match status" value="1"/>
</dbReference>
<gene>
    <name evidence="2" type="ORF">H4W27_001651</name>
</gene>